<dbReference type="VEuPathDB" id="FungiDB:PSHT_00759"/>
<dbReference type="InterPro" id="IPR035952">
    <property type="entry name" value="Rhomboid-like_sf"/>
</dbReference>
<reference evidence="7" key="2">
    <citation type="journal article" date="2018" name="BMC Genomics">
        <title>Genomic insights into host adaptation between the wheat stripe rust pathogen (Puccinia striiformis f. sp. tritici) and the barley stripe rust pathogen (Puccinia striiformis f. sp. hordei).</title>
        <authorList>
            <person name="Xia C."/>
            <person name="Wang M."/>
            <person name="Yin C."/>
            <person name="Cornejo O.E."/>
            <person name="Hulbert S.H."/>
            <person name="Chen X."/>
        </authorList>
    </citation>
    <scope>NUCLEOTIDE SEQUENCE [LARGE SCALE GENOMIC DNA]</scope>
    <source>
        <strain evidence="7">93TX-2</strain>
    </source>
</reference>
<protein>
    <submittedName>
        <fullName evidence="6">Uncharacterized protein</fullName>
    </submittedName>
</protein>
<reference evidence="6 7" key="1">
    <citation type="submission" date="2017-12" db="EMBL/GenBank/DDBJ databases">
        <title>Gene loss provides genomic basis for host adaptation in cereal stripe rust fungi.</title>
        <authorList>
            <person name="Xia C."/>
        </authorList>
    </citation>
    <scope>NUCLEOTIDE SEQUENCE [LARGE SCALE GENOMIC DNA]</scope>
    <source>
        <strain evidence="6 7">93TX-2</strain>
    </source>
</reference>
<evidence type="ECO:0000313" key="7">
    <source>
        <dbReference type="Proteomes" id="UP000238274"/>
    </source>
</evidence>
<comment type="caution">
    <text evidence="6">The sequence shown here is derived from an EMBL/GenBank/DDBJ whole genome shotgun (WGS) entry which is preliminary data.</text>
</comment>
<gene>
    <name evidence="6" type="ORF">PSHT_00759</name>
</gene>
<comment type="subcellular location">
    <subcellularLocation>
        <location evidence="1">Membrane</location>
        <topology evidence="1">Multi-pass membrane protein</topology>
    </subcellularLocation>
</comment>
<evidence type="ECO:0000256" key="5">
    <source>
        <dbReference type="SAM" id="Phobius"/>
    </source>
</evidence>
<dbReference type="EMBL" id="PKSM01000005">
    <property type="protein sequence ID" value="POW22994.1"/>
    <property type="molecule type" value="Genomic_DNA"/>
</dbReference>
<dbReference type="SUPFAM" id="SSF144091">
    <property type="entry name" value="Rhomboid-like"/>
    <property type="match status" value="1"/>
</dbReference>
<dbReference type="Proteomes" id="UP000238274">
    <property type="component" value="Unassembled WGS sequence"/>
</dbReference>
<dbReference type="OrthoDB" id="272778at2759"/>
<accession>A0A2S4WMN7</accession>
<evidence type="ECO:0000256" key="4">
    <source>
        <dbReference type="ARBA" id="ARBA00023136"/>
    </source>
</evidence>
<evidence type="ECO:0000256" key="3">
    <source>
        <dbReference type="ARBA" id="ARBA00022989"/>
    </source>
</evidence>
<evidence type="ECO:0000256" key="2">
    <source>
        <dbReference type="ARBA" id="ARBA00022692"/>
    </source>
</evidence>
<feature type="transmembrane region" description="Helical" evidence="5">
    <location>
        <begin position="63"/>
        <end position="87"/>
    </location>
</feature>
<reference evidence="7" key="3">
    <citation type="journal article" date="2018" name="Mol. Plant Microbe Interact.">
        <title>Genome sequence resources for the wheat stripe rust pathogen (Puccinia striiformis f. sp. tritici) and the barley stripe rust pathogen (Puccinia striiformis f. sp. hordei).</title>
        <authorList>
            <person name="Xia C."/>
            <person name="Wang M."/>
            <person name="Yin C."/>
            <person name="Cornejo O.E."/>
            <person name="Hulbert S.H."/>
            <person name="Chen X."/>
        </authorList>
    </citation>
    <scope>NUCLEOTIDE SEQUENCE [LARGE SCALE GENOMIC DNA]</scope>
    <source>
        <strain evidence="7">93TX-2</strain>
    </source>
</reference>
<dbReference type="AlphaFoldDB" id="A0A2S4WMN7"/>
<keyword evidence="4 5" id="KW-0472">Membrane</keyword>
<feature type="transmembrane region" description="Helical" evidence="5">
    <location>
        <begin position="99"/>
        <end position="118"/>
    </location>
</feature>
<evidence type="ECO:0000313" key="6">
    <source>
        <dbReference type="EMBL" id="POW22994.1"/>
    </source>
</evidence>
<keyword evidence="7" id="KW-1185">Reference proteome</keyword>
<name>A0A2S4WMN7_9BASI</name>
<feature type="transmembrane region" description="Helical" evidence="5">
    <location>
        <begin position="20"/>
        <end position="42"/>
    </location>
</feature>
<sequence length="223" mass="25351">MGASSNFAHAPLSKVHVQLVLPSFLDLFVAIIFGTSILSLLLSGHKHYLDVPLKPHLTRDFQFWRMFTHHTACSNSADLFLIVLILWHTSVTVERRFGTVKYAVRLFFFLNYFIFLCGNKKTNSAEVSDSYLIVIVVVGSMLELLGLVICHSIFGFRIFGFRSVDEKIPGELNGRLREKTDKSRNSRAIPSGPFMMTFAIAYQHHNIVPLLYNYRIGQTPLVL</sequence>
<organism evidence="6 7">
    <name type="scientific">Puccinia striiformis</name>
    <dbReference type="NCBI Taxonomy" id="27350"/>
    <lineage>
        <taxon>Eukaryota</taxon>
        <taxon>Fungi</taxon>
        <taxon>Dikarya</taxon>
        <taxon>Basidiomycota</taxon>
        <taxon>Pucciniomycotina</taxon>
        <taxon>Pucciniomycetes</taxon>
        <taxon>Pucciniales</taxon>
        <taxon>Pucciniaceae</taxon>
        <taxon>Puccinia</taxon>
    </lineage>
</organism>
<keyword evidence="2 5" id="KW-0812">Transmembrane</keyword>
<evidence type="ECO:0000256" key="1">
    <source>
        <dbReference type="ARBA" id="ARBA00004141"/>
    </source>
</evidence>
<keyword evidence="3 5" id="KW-1133">Transmembrane helix</keyword>
<feature type="transmembrane region" description="Helical" evidence="5">
    <location>
        <begin position="130"/>
        <end position="154"/>
    </location>
</feature>
<dbReference type="GO" id="GO:0016020">
    <property type="term" value="C:membrane"/>
    <property type="evidence" value="ECO:0007669"/>
    <property type="project" value="UniProtKB-SubCell"/>
</dbReference>
<dbReference type="VEuPathDB" id="FungiDB:PSTT_16540"/>
<proteinExistence type="predicted"/>